<dbReference type="Proteomes" id="UP001589576">
    <property type="component" value="Unassembled WGS sequence"/>
</dbReference>
<proteinExistence type="predicted"/>
<evidence type="ECO:0000313" key="2">
    <source>
        <dbReference type="Proteomes" id="UP001589576"/>
    </source>
</evidence>
<keyword evidence="2" id="KW-1185">Reference proteome</keyword>
<dbReference type="RefSeq" id="WP_290285401.1">
    <property type="nucleotide sequence ID" value="NZ_JAUFQN010000019.1"/>
</dbReference>
<comment type="caution">
    <text evidence="1">The sequence shown here is derived from an EMBL/GenBank/DDBJ whole genome shotgun (WGS) entry which is preliminary data.</text>
</comment>
<sequence>MNEKIRFTDLTISSKAKNVSLKKYFDSIKRNLPENWSWLRDRDYDDKETFFIVEETIFIKTPYFKNEQYDLIYFGVLILGLTENKIILLDIEILNLINNEDLKTIYSKEEILEPRALFLNIFSKEILKKNKYFESFNHTFEFGGNQDENWFKHDIRDERSIKLHAKDTNKIYFFGKGKQAKHADKSIIYFSPNNISLSLSLMKKAYKKSQKQLIKLLENRSEKLIKLSENDKDVLYEYFESITTSIIFAYIAVESFANAAIPEDYIYEKINDRKIKESWTKENIERWLSTSQKICEILPIVLKTDDIKEQEFWLKFKKLEKIRNEIVHQKTIESGTKLDSDLYNKLLEKDIFKTISSSLSVIEFFYDYDNAHPYFPLGLGIAKFQLKEIENIDAEFGSYSEVE</sequence>
<protein>
    <recommendedName>
        <fullName evidence="3">Apea-like HEPN domain-containing protein</fullName>
    </recommendedName>
</protein>
<reference evidence="1 2" key="1">
    <citation type="submission" date="2024-09" db="EMBL/GenBank/DDBJ databases">
        <authorList>
            <person name="Sun Q."/>
            <person name="Mori K."/>
        </authorList>
    </citation>
    <scope>NUCLEOTIDE SEQUENCE [LARGE SCALE GENOMIC DNA]</scope>
    <source>
        <strain evidence="1 2">CECT 8460</strain>
    </source>
</reference>
<evidence type="ECO:0000313" key="1">
    <source>
        <dbReference type="EMBL" id="MFB9090440.1"/>
    </source>
</evidence>
<organism evidence="1 2">
    <name type="scientific">Flavobacterium paronense</name>
    <dbReference type="NCBI Taxonomy" id="1392775"/>
    <lineage>
        <taxon>Bacteria</taxon>
        <taxon>Pseudomonadati</taxon>
        <taxon>Bacteroidota</taxon>
        <taxon>Flavobacteriia</taxon>
        <taxon>Flavobacteriales</taxon>
        <taxon>Flavobacteriaceae</taxon>
        <taxon>Flavobacterium</taxon>
    </lineage>
</organism>
<accession>A0ABV5GH31</accession>
<gene>
    <name evidence="1" type="ORF">ACFFUU_12555</name>
</gene>
<dbReference type="EMBL" id="JBHMFB010000034">
    <property type="protein sequence ID" value="MFB9090440.1"/>
    <property type="molecule type" value="Genomic_DNA"/>
</dbReference>
<evidence type="ECO:0008006" key="3">
    <source>
        <dbReference type="Google" id="ProtNLM"/>
    </source>
</evidence>
<name>A0ABV5GH31_9FLAO</name>